<dbReference type="EMBL" id="JARK01001433">
    <property type="protein sequence ID" value="EYC02905.1"/>
    <property type="molecule type" value="Genomic_DNA"/>
</dbReference>
<gene>
    <name evidence="1" type="primary">Acey_s0097.g3013</name>
    <name evidence="1" type="ORF">Y032_0097g3013</name>
</gene>
<sequence length="97" mass="10629">MKKVKRSSNWEEKRLEIALRRLTSTILAHAARLRGVPVEAVDGSQPSTRTVHVKTLIEQTTSIPARAARLRGVLLMAVNGSPPSTLTVVLCIRVCSE</sequence>
<organism evidence="1 2">
    <name type="scientific">Ancylostoma ceylanicum</name>
    <dbReference type="NCBI Taxonomy" id="53326"/>
    <lineage>
        <taxon>Eukaryota</taxon>
        <taxon>Metazoa</taxon>
        <taxon>Ecdysozoa</taxon>
        <taxon>Nematoda</taxon>
        <taxon>Chromadorea</taxon>
        <taxon>Rhabditida</taxon>
        <taxon>Rhabditina</taxon>
        <taxon>Rhabditomorpha</taxon>
        <taxon>Strongyloidea</taxon>
        <taxon>Ancylostomatidae</taxon>
        <taxon>Ancylostomatinae</taxon>
        <taxon>Ancylostoma</taxon>
    </lineage>
</organism>
<comment type="caution">
    <text evidence="1">The sequence shown here is derived from an EMBL/GenBank/DDBJ whole genome shotgun (WGS) entry which is preliminary data.</text>
</comment>
<name>A0A016TJN4_9BILA</name>
<evidence type="ECO:0000313" key="2">
    <source>
        <dbReference type="Proteomes" id="UP000024635"/>
    </source>
</evidence>
<reference evidence="2" key="1">
    <citation type="journal article" date="2015" name="Nat. Genet.">
        <title>The genome and transcriptome of the zoonotic hookworm Ancylostoma ceylanicum identify infection-specific gene families.</title>
        <authorList>
            <person name="Schwarz E.M."/>
            <person name="Hu Y."/>
            <person name="Antoshechkin I."/>
            <person name="Miller M.M."/>
            <person name="Sternberg P.W."/>
            <person name="Aroian R.V."/>
        </authorList>
    </citation>
    <scope>NUCLEOTIDE SEQUENCE</scope>
    <source>
        <strain evidence="2">HY135</strain>
    </source>
</reference>
<proteinExistence type="predicted"/>
<dbReference type="Proteomes" id="UP000024635">
    <property type="component" value="Unassembled WGS sequence"/>
</dbReference>
<dbReference type="AlphaFoldDB" id="A0A016TJN4"/>
<keyword evidence="2" id="KW-1185">Reference proteome</keyword>
<protein>
    <submittedName>
        <fullName evidence="1">Uncharacterized protein</fullName>
    </submittedName>
</protein>
<evidence type="ECO:0000313" key="1">
    <source>
        <dbReference type="EMBL" id="EYC02905.1"/>
    </source>
</evidence>
<accession>A0A016TJN4</accession>